<protein>
    <submittedName>
        <fullName evidence="2">Methyltransferase domain-containing protein</fullName>
    </submittedName>
</protein>
<dbReference type="CDD" id="cd02440">
    <property type="entry name" value="AdoMet_MTases"/>
    <property type="match status" value="1"/>
</dbReference>
<dbReference type="GO" id="GO:0032259">
    <property type="term" value="P:methylation"/>
    <property type="evidence" value="ECO:0007669"/>
    <property type="project" value="UniProtKB-KW"/>
</dbReference>
<dbReference type="STRING" id="364200.SAMN04488515_0416"/>
<dbReference type="EMBL" id="FOIZ01000001">
    <property type="protein sequence ID" value="SEV96106.1"/>
    <property type="molecule type" value="Genomic_DNA"/>
</dbReference>
<feature type="domain" description="Methyltransferase" evidence="1">
    <location>
        <begin position="68"/>
        <end position="162"/>
    </location>
</feature>
<keyword evidence="2" id="KW-0808">Transferase</keyword>
<gene>
    <name evidence="2" type="ORF">SAMN04488515_0416</name>
</gene>
<evidence type="ECO:0000313" key="2">
    <source>
        <dbReference type="EMBL" id="SEV96106.1"/>
    </source>
</evidence>
<name>A0A1I0N4V6_9RHOB</name>
<dbReference type="PANTHER" id="PTHR44068">
    <property type="entry name" value="ZGC:194242"/>
    <property type="match status" value="1"/>
</dbReference>
<sequence length="277" mass="29748">MDYAEKISTHYGHGHLLAAIRAGLEAQGIAPEKASIADLGPVDEFHIGGRVASAHFLDQLEITPSQLVLDVGCGLGGAARFGAKTYGAQLVGIDLTPEYVTTGQALCAWVGLADQVTLHEGSALALPFAAAEFDSAYMMHVGMNIQDKMALFAEVSRVLKPGARFGVYDIMKTNDEDLLYPVPWATTAETSWPAAPENYREAFENNGFTVVKENNRRTFALEFFRKMKAAADAGKGPPPLGLHVLMQQSSAEKVPNMVANLTANRISPVEMIGVKNA</sequence>
<accession>A0A1I0N4V6</accession>
<dbReference type="PANTHER" id="PTHR44068:SF11">
    <property type="entry name" value="GERANYL DIPHOSPHATE 2-C-METHYLTRANSFERASE"/>
    <property type="match status" value="1"/>
</dbReference>
<dbReference type="InterPro" id="IPR041698">
    <property type="entry name" value="Methyltransf_25"/>
</dbReference>
<organism evidence="2 3">
    <name type="scientific">Cognatiyoonia koreensis</name>
    <dbReference type="NCBI Taxonomy" id="364200"/>
    <lineage>
        <taxon>Bacteria</taxon>
        <taxon>Pseudomonadati</taxon>
        <taxon>Pseudomonadota</taxon>
        <taxon>Alphaproteobacteria</taxon>
        <taxon>Rhodobacterales</taxon>
        <taxon>Paracoccaceae</taxon>
        <taxon>Cognatiyoonia</taxon>
    </lineage>
</organism>
<dbReference type="InterPro" id="IPR029063">
    <property type="entry name" value="SAM-dependent_MTases_sf"/>
</dbReference>
<dbReference type="Proteomes" id="UP000199167">
    <property type="component" value="Unassembled WGS sequence"/>
</dbReference>
<dbReference type="OrthoDB" id="9765084at2"/>
<dbReference type="Gene3D" id="3.40.50.150">
    <property type="entry name" value="Vaccinia Virus protein VP39"/>
    <property type="match status" value="1"/>
</dbReference>
<dbReference type="GO" id="GO:0008168">
    <property type="term" value="F:methyltransferase activity"/>
    <property type="evidence" value="ECO:0007669"/>
    <property type="project" value="UniProtKB-KW"/>
</dbReference>
<proteinExistence type="predicted"/>
<keyword evidence="3" id="KW-1185">Reference proteome</keyword>
<evidence type="ECO:0000313" key="3">
    <source>
        <dbReference type="Proteomes" id="UP000199167"/>
    </source>
</evidence>
<reference evidence="2 3" key="1">
    <citation type="submission" date="2016-10" db="EMBL/GenBank/DDBJ databases">
        <authorList>
            <person name="de Groot N.N."/>
        </authorList>
    </citation>
    <scope>NUCLEOTIDE SEQUENCE [LARGE SCALE GENOMIC DNA]</scope>
    <source>
        <strain evidence="2 3">DSM 17925</strain>
    </source>
</reference>
<dbReference type="AlphaFoldDB" id="A0A1I0N4V6"/>
<keyword evidence="2" id="KW-0489">Methyltransferase</keyword>
<dbReference type="SUPFAM" id="SSF53335">
    <property type="entry name" value="S-adenosyl-L-methionine-dependent methyltransferases"/>
    <property type="match status" value="1"/>
</dbReference>
<evidence type="ECO:0000259" key="1">
    <source>
        <dbReference type="Pfam" id="PF13649"/>
    </source>
</evidence>
<dbReference type="InterPro" id="IPR050447">
    <property type="entry name" value="Erg6_SMT_methyltransf"/>
</dbReference>
<dbReference type="Pfam" id="PF13649">
    <property type="entry name" value="Methyltransf_25"/>
    <property type="match status" value="1"/>
</dbReference>
<dbReference type="RefSeq" id="WP_089994415.1">
    <property type="nucleotide sequence ID" value="NZ_FOIZ01000001.1"/>
</dbReference>